<sequence>MCSPRDIKIATYRIFNDFYVSAHRLKACIHEASQEFKTLCVAIVNVLGTEDAILEERDIMIEVMDVFKQMRRVQNDCRIWQDENVWICGCEDDWMDGLKAAGIDDEKGRRIKLYMMDLYESIWSFEKRYGDILRIVEGSYDEDSGEYREWFNPIVDMNRLIEHGAR</sequence>
<dbReference type="EMBL" id="MU005790">
    <property type="protein sequence ID" value="KAF2703074.1"/>
    <property type="molecule type" value="Genomic_DNA"/>
</dbReference>
<organism evidence="1 2">
    <name type="scientific">Pleomassaria siparia CBS 279.74</name>
    <dbReference type="NCBI Taxonomy" id="1314801"/>
    <lineage>
        <taxon>Eukaryota</taxon>
        <taxon>Fungi</taxon>
        <taxon>Dikarya</taxon>
        <taxon>Ascomycota</taxon>
        <taxon>Pezizomycotina</taxon>
        <taxon>Dothideomycetes</taxon>
        <taxon>Pleosporomycetidae</taxon>
        <taxon>Pleosporales</taxon>
        <taxon>Pleomassariaceae</taxon>
        <taxon>Pleomassaria</taxon>
    </lineage>
</organism>
<keyword evidence="2" id="KW-1185">Reference proteome</keyword>
<gene>
    <name evidence="1" type="ORF">K504DRAFT_520825</name>
</gene>
<evidence type="ECO:0000313" key="2">
    <source>
        <dbReference type="Proteomes" id="UP000799428"/>
    </source>
</evidence>
<dbReference type="Proteomes" id="UP000799428">
    <property type="component" value="Unassembled WGS sequence"/>
</dbReference>
<protein>
    <submittedName>
        <fullName evidence="1">Uncharacterized protein</fullName>
    </submittedName>
</protein>
<accession>A0A6G1JR29</accession>
<reference evidence="1" key="1">
    <citation type="journal article" date="2020" name="Stud. Mycol.">
        <title>101 Dothideomycetes genomes: a test case for predicting lifestyles and emergence of pathogens.</title>
        <authorList>
            <person name="Haridas S."/>
            <person name="Albert R."/>
            <person name="Binder M."/>
            <person name="Bloem J."/>
            <person name="Labutti K."/>
            <person name="Salamov A."/>
            <person name="Andreopoulos B."/>
            <person name="Baker S."/>
            <person name="Barry K."/>
            <person name="Bills G."/>
            <person name="Bluhm B."/>
            <person name="Cannon C."/>
            <person name="Castanera R."/>
            <person name="Culley D."/>
            <person name="Daum C."/>
            <person name="Ezra D."/>
            <person name="Gonzalez J."/>
            <person name="Henrissat B."/>
            <person name="Kuo A."/>
            <person name="Liang C."/>
            <person name="Lipzen A."/>
            <person name="Lutzoni F."/>
            <person name="Magnuson J."/>
            <person name="Mondo S."/>
            <person name="Nolan M."/>
            <person name="Ohm R."/>
            <person name="Pangilinan J."/>
            <person name="Park H.-J."/>
            <person name="Ramirez L."/>
            <person name="Alfaro M."/>
            <person name="Sun H."/>
            <person name="Tritt A."/>
            <person name="Yoshinaga Y."/>
            <person name="Zwiers L.-H."/>
            <person name="Turgeon B."/>
            <person name="Goodwin S."/>
            <person name="Spatafora J."/>
            <person name="Crous P."/>
            <person name="Grigoriev I."/>
        </authorList>
    </citation>
    <scope>NUCLEOTIDE SEQUENCE</scope>
    <source>
        <strain evidence="1">CBS 279.74</strain>
    </source>
</reference>
<dbReference type="AlphaFoldDB" id="A0A6G1JR29"/>
<proteinExistence type="predicted"/>
<name>A0A6G1JR29_9PLEO</name>
<evidence type="ECO:0000313" key="1">
    <source>
        <dbReference type="EMBL" id="KAF2703074.1"/>
    </source>
</evidence>